<sequence length="80" mass="8594">MSDGAVLNFALDLEYLEAEFYLYAVTGRGLSDSMTSGTGTRGGVTGGRAVRFETRAARQYAQEIAGDEKVRVPFPRTALG</sequence>
<organism evidence="1 2">
    <name type="scientific">Amycolatopsis halotolerans</name>
    <dbReference type="NCBI Taxonomy" id="330083"/>
    <lineage>
        <taxon>Bacteria</taxon>
        <taxon>Bacillati</taxon>
        <taxon>Actinomycetota</taxon>
        <taxon>Actinomycetes</taxon>
        <taxon>Pseudonocardiales</taxon>
        <taxon>Pseudonocardiaceae</taxon>
        <taxon>Amycolatopsis</taxon>
    </lineage>
</organism>
<keyword evidence="2" id="KW-1185">Reference proteome</keyword>
<accession>A0ABV7QB33</accession>
<gene>
    <name evidence="1" type="ORF">ACFORO_10295</name>
</gene>
<dbReference type="RefSeq" id="WP_377868463.1">
    <property type="nucleotide sequence ID" value="NZ_JBHMAY010000006.1"/>
</dbReference>
<protein>
    <submittedName>
        <fullName evidence="1">Ferritin-like domain-containing protein</fullName>
    </submittedName>
</protein>
<evidence type="ECO:0000313" key="2">
    <source>
        <dbReference type="Proteomes" id="UP001595764"/>
    </source>
</evidence>
<evidence type="ECO:0000313" key="1">
    <source>
        <dbReference type="EMBL" id="MFC3510552.1"/>
    </source>
</evidence>
<proteinExistence type="predicted"/>
<reference evidence="2" key="1">
    <citation type="journal article" date="2019" name="Int. J. Syst. Evol. Microbiol.">
        <title>The Global Catalogue of Microorganisms (GCM) 10K type strain sequencing project: providing services to taxonomists for standard genome sequencing and annotation.</title>
        <authorList>
            <consortium name="The Broad Institute Genomics Platform"/>
            <consortium name="The Broad Institute Genome Sequencing Center for Infectious Disease"/>
            <person name="Wu L."/>
            <person name="Ma J."/>
        </authorList>
    </citation>
    <scope>NUCLEOTIDE SEQUENCE [LARGE SCALE GENOMIC DNA]</scope>
    <source>
        <strain evidence="2">CGMCC 4.7682</strain>
    </source>
</reference>
<dbReference type="Proteomes" id="UP001595764">
    <property type="component" value="Unassembled WGS sequence"/>
</dbReference>
<dbReference type="EMBL" id="JBHRWI010000014">
    <property type="protein sequence ID" value="MFC3510552.1"/>
    <property type="molecule type" value="Genomic_DNA"/>
</dbReference>
<dbReference type="Pfam" id="PF13668">
    <property type="entry name" value="Ferritin_2"/>
    <property type="match status" value="1"/>
</dbReference>
<name>A0ABV7QB33_9PSEU</name>
<comment type="caution">
    <text evidence="1">The sequence shown here is derived from an EMBL/GenBank/DDBJ whole genome shotgun (WGS) entry which is preliminary data.</text>
</comment>